<gene>
    <name evidence="4" type="ORF">K2173_003575</name>
</gene>
<dbReference type="InterPro" id="IPR001969">
    <property type="entry name" value="Aspartic_peptidase_AS"/>
</dbReference>
<feature type="active site" evidence="2">
    <location>
        <position position="354"/>
    </location>
</feature>
<dbReference type="InterPro" id="IPR032799">
    <property type="entry name" value="TAXi_C"/>
</dbReference>
<organism evidence="4 5">
    <name type="scientific">Erythroxylum novogranatense</name>
    <dbReference type="NCBI Taxonomy" id="1862640"/>
    <lineage>
        <taxon>Eukaryota</taxon>
        <taxon>Viridiplantae</taxon>
        <taxon>Streptophyta</taxon>
        <taxon>Embryophyta</taxon>
        <taxon>Tracheophyta</taxon>
        <taxon>Spermatophyta</taxon>
        <taxon>Magnoliopsida</taxon>
        <taxon>eudicotyledons</taxon>
        <taxon>Gunneridae</taxon>
        <taxon>Pentapetalae</taxon>
        <taxon>rosids</taxon>
        <taxon>fabids</taxon>
        <taxon>Malpighiales</taxon>
        <taxon>Erythroxylaceae</taxon>
        <taxon>Erythroxylum</taxon>
    </lineage>
</organism>
<keyword evidence="5" id="KW-1185">Reference proteome</keyword>
<dbReference type="Proteomes" id="UP001159364">
    <property type="component" value="Linkage Group LG05"/>
</dbReference>
<evidence type="ECO:0000256" key="2">
    <source>
        <dbReference type="PIRSR" id="PIRSR601461-1"/>
    </source>
</evidence>
<dbReference type="PANTHER" id="PTHR13683">
    <property type="entry name" value="ASPARTYL PROTEASES"/>
    <property type="match status" value="1"/>
</dbReference>
<dbReference type="PANTHER" id="PTHR13683:SF806">
    <property type="entry name" value="EUKARYOTIC ASPARTYL PROTEASE FAMILY PROTEIN"/>
    <property type="match status" value="1"/>
</dbReference>
<dbReference type="GO" id="GO:0004190">
    <property type="term" value="F:aspartic-type endopeptidase activity"/>
    <property type="evidence" value="ECO:0007669"/>
    <property type="project" value="InterPro"/>
</dbReference>
<dbReference type="PROSITE" id="PS00141">
    <property type="entry name" value="ASP_PROTEASE"/>
    <property type="match status" value="1"/>
</dbReference>
<sequence>MIKGHTCEADGIRGIANRMAFSTANRHLALGICHIFLFLSCDLKWVHGARTEALVHVLKETKSVLPLASCPFSTKGCEQQFQGVKRSNCRFPRSALRQQNLHPGSSKIIRNQSRVRSLNSVETRLTYSTEMYGEGLSLPLSSLTDGNYVVKLGFGTPTRDFNLLFDTGSDITWIKCQPCFEGCNSGDSIFDPSSSSTYSNATCDSPTCSYRIPYNDDSYAVGDYSKDTLTMTTEDVYSGFVFGCSHNIGGDFGGADGVLGIGQGNYSLMAQTDKNLFRVFCYCLPSTESSTGYLAFGVQAFETCQPDTSQMIPLIFNQNDQDISFFVNLTGITIGDQRLEISSYIQSSVKTKIDSGTVITRLPQPLYLALQSEFARLMSPYPPAPPSQFLNTCYNLERHISWTPPEVVLHFEDYIDVNLDQSAIAIREDEFHVCLAFAANNGTSELIIIGNQQQRALNVFYDAKTRKLAFGPGCTN</sequence>
<comment type="similarity">
    <text evidence="1">Belongs to the peptidase A1 family.</text>
</comment>
<evidence type="ECO:0000256" key="1">
    <source>
        <dbReference type="ARBA" id="ARBA00007447"/>
    </source>
</evidence>
<evidence type="ECO:0000313" key="5">
    <source>
        <dbReference type="Proteomes" id="UP001159364"/>
    </source>
</evidence>
<reference evidence="4 5" key="1">
    <citation type="submission" date="2021-09" db="EMBL/GenBank/DDBJ databases">
        <title>Genomic insights and catalytic innovation underlie evolution of tropane alkaloids biosynthesis.</title>
        <authorList>
            <person name="Wang Y.-J."/>
            <person name="Tian T."/>
            <person name="Huang J.-P."/>
            <person name="Huang S.-X."/>
        </authorList>
    </citation>
    <scope>NUCLEOTIDE SEQUENCE [LARGE SCALE GENOMIC DNA]</scope>
    <source>
        <strain evidence="4">KIB-2018</strain>
        <tissue evidence="4">Leaf</tissue>
    </source>
</reference>
<evidence type="ECO:0000313" key="4">
    <source>
        <dbReference type="EMBL" id="KAJ8763793.1"/>
    </source>
</evidence>
<dbReference type="AlphaFoldDB" id="A0AAV8TC70"/>
<dbReference type="SUPFAM" id="SSF50630">
    <property type="entry name" value="Acid proteases"/>
    <property type="match status" value="1"/>
</dbReference>
<dbReference type="InterPro" id="IPR032861">
    <property type="entry name" value="TAXi_N"/>
</dbReference>
<dbReference type="GO" id="GO:0006508">
    <property type="term" value="P:proteolysis"/>
    <property type="evidence" value="ECO:0007669"/>
    <property type="project" value="InterPro"/>
</dbReference>
<dbReference type="EMBL" id="JAIWQS010000005">
    <property type="protein sequence ID" value="KAJ8763793.1"/>
    <property type="molecule type" value="Genomic_DNA"/>
</dbReference>
<feature type="domain" description="Peptidase A1" evidence="3">
    <location>
        <begin position="148"/>
        <end position="471"/>
    </location>
</feature>
<feature type="active site" evidence="2">
    <location>
        <position position="166"/>
    </location>
</feature>
<dbReference type="InterPro" id="IPR021109">
    <property type="entry name" value="Peptidase_aspartic_dom_sf"/>
</dbReference>
<dbReference type="PROSITE" id="PS51767">
    <property type="entry name" value="PEPTIDASE_A1"/>
    <property type="match status" value="1"/>
</dbReference>
<dbReference type="Pfam" id="PF14541">
    <property type="entry name" value="TAXi_C"/>
    <property type="match status" value="1"/>
</dbReference>
<comment type="caution">
    <text evidence="4">The sequence shown here is derived from an EMBL/GenBank/DDBJ whole genome shotgun (WGS) entry which is preliminary data.</text>
</comment>
<evidence type="ECO:0000259" key="3">
    <source>
        <dbReference type="PROSITE" id="PS51767"/>
    </source>
</evidence>
<protein>
    <recommendedName>
        <fullName evidence="3">Peptidase A1 domain-containing protein</fullName>
    </recommendedName>
</protein>
<dbReference type="InterPro" id="IPR001461">
    <property type="entry name" value="Aspartic_peptidase_A1"/>
</dbReference>
<proteinExistence type="inferred from homology"/>
<dbReference type="Gene3D" id="2.40.70.10">
    <property type="entry name" value="Acid Proteases"/>
    <property type="match status" value="2"/>
</dbReference>
<name>A0AAV8TC70_9ROSI</name>
<dbReference type="Pfam" id="PF14543">
    <property type="entry name" value="TAXi_N"/>
    <property type="match status" value="1"/>
</dbReference>
<dbReference type="InterPro" id="IPR033121">
    <property type="entry name" value="PEPTIDASE_A1"/>
</dbReference>
<accession>A0AAV8TC70</accession>